<dbReference type="InterPro" id="IPR012340">
    <property type="entry name" value="NA-bd_OB-fold"/>
</dbReference>
<feature type="binding site" evidence="15">
    <location>
        <position position="306"/>
    </location>
    <ligand>
        <name>ATP</name>
        <dbReference type="ChEBI" id="CHEBI:30616"/>
    </ligand>
</feature>
<dbReference type="Pfam" id="PF01068">
    <property type="entry name" value="DNA_ligase_A_M"/>
    <property type="match status" value="1"/>
</dbReference>
<dbReference type="HAMAP" id="MF_00407">
    <property type="entry name" value="DNA_ligase"/>
    <property type="match status" value="1"/>
</dbReference>
<dbReference type="Pfam" id="PF04679">
    <property type="entry name" value="DNA_ligase_A_C"/>
    <property type="match status" value="1"/>
</dbReference>
<keyword evidence="13 15" id="KW-0234">DNA repair</keyword>
<dbReference type="EMBL" id="FOUJ01000003">
    <property type="protein sequence ID" value="SFM58043.1"/>
    <property type="molecule type" value="Genomic_DNA"/>
</dbReference>
<feature type="active site" description="N6-AMP-lysine intermediate" evidence="15">
    <location>
        <position position="256"/>
    </location>
</feature>
<keyword evidence="7 15" id="KW-0479">Metal-binding</keyword>
<evidence type="ECO:0000256" key="10">
    <source>
        <dbReference type="ARBA" id="ARBA00022840"/>
    </source>
</evidence>
<dbReference type="PANTHER" id="PTHR45674:SF7">
    <property type="entry name" value="DNA LIGASE"/>
    <property type="match status" value="1"/>
</dbReference>
<evidence type="ECO:0000256" key="12">
    <source>
        <dbReference type="ARBA" id="ARBA00023172"/>
    </source>
</evidence>
<dbReference type="InterPro" id="IPR000977">
    <property type="entry name" value="DNA_ligase_ATP-dep"/>
</dbReference>
<dbReference type="FunFam" id="1.10.3260.10:FF:000007">
    <property type="entry name" value="DNA ligase"/>
    <property type="match status" value="1"/>
</dbReference>
<keyword evidence="8 15" id="KW-0547">Nucleotide-binding</keyword>
<dbReference type="SUPFAM" id="SSF56091">
    <property type="entry name" value="DNA ligase/mRNA capping enzyme, catalytic domain"/>
    <property type="match status" value="1"/>
</dbReference>
<comment type="cofactor">
    <cofactor evidence="1 15">
        <name>Mg(2+)</name>
        <dbReference type="ChEBI" id="CHEBI:18420"/>
    </cofactor>
</comment>
<dbReference type="STRING" id="487685.SAMN04488696_1699"/>
<feature type="binding site" evidence="15">
    <location>
        <position position="427"/>
    </location>
    <ligand>
        <name>ATP</name>
        <dbReference type="ChEBI" id="CHEBI:30616"/>
    </ligand>
</feature>
<evidence type="ECO:0000256" key="2">
    <source>
        <dbReference type="ARBA" id="ARBA00007572"/>
    </source>
</evidence>
<sequence>MTSFREFAQTCEVIEGTSGSLDMTALVAELLGKVTPEELPVVTHFVMGEIFPAWSSEEIGVGAGILYNALAKSAGISVSDIKELVRETGDIGKTAASALKKVSSGQATFSAFMDESNDISILEVFERFRDISRSSGKGSQSSKIKHLQYLFNSASPEEVSYIARLAVEELRIGVGEGIVRDAISLAFDVPSEEVERAFMLTNDLGLVAVTAREGGRDAVLSLGLELNRPIRMMLAQITPSLDAAVSDLGTAAIEWKFDGARVQIHKEGDNITLFSRRLENITESLPDIVEAVRENVDAESAILDGEAVAIDANGRPRAFQDILKRFRRKYDVQSTAREIPLILNLFDIMYLNGEELLDLPLLQRRAKLEGCVKNGDSINVDTQYLTDDPEKILEIYNDALKAGHEGVMIKNPESPYSPGKRGKNWLKKKPVMETLDLVVIGAEWGYGRRTSFLGSYALACHDPDTGRFLPVGRVATGFSDEQLAELTELFSDLIVVESGTEVEIKPEVIFEVAFEEIQKSVNYESGYALRFPRLVNVRSDKSVEDVETIGRLEEMYLVQRERN</sequence>
<dbReference type="InterPro" id="IPR050191">
    <property type="entry name" value="ATP-dep_DNA_ligase"/>
</dbReference>
<evidence type="ECO:0000256" key="1">
    <source>
        <dbReference type="ARBA" id="ARBA00001946"/>
    </source>
</evidence>
<accession>A0A1I4S1D7</accession>
<dbReference type="GO" id="GO:0005524">
    <property type="term" value="F:ATP binding"/>
    <property type="evidence" value="ECO:0007669"/>
    <property type="project" value="UniProtKB-UniRule"/>
</dbReference>
<feature type="binding site" evidence="15">
    <location>
        <position position="254"/>
    </location>
    <ligand>
        <name>ATP</name>
        <dbReference type="ChEBI" id="CHEBI:30616"/>
    </ligand>
</feature>
<keyword evidence="5 15" id="KW-0132">Cell division</keyword>
<dbReference type="FunFam" id="3.30.470.30:FF:000012">
    <property type="entry name" value="Probable DNA ligase"/>
    <property type="match status" value="1"/>
</dbReference>
<dbReference type="PANTHER" id="PTHR45674">
    <property type="entry name" value="DNA LIGASE 1/3 FAMILY MEMBER"/>
    <property type="match status" value="1"/>
</dbReference>
<dbReference type="GO" id="GO:0051301">
    <property type="term" value="P:cell division"/>
    <property type="evidence" value="ECO:0007669"/>
    <property type="project" value="UniProtKB-KW"/>
</dbReference>
<dbReference type="InterPro" id="IPR022865">
    <property type="entry name" value="DNA_ligae_ATP-dep_bac/arc"/>
</dbReference>
<evidence type="ECO:0000256" key="6">
    <source>
        <dbReference type="ARBA" id="ARBA00022705"/>
    </source>
</evidence>
<evidence type="ECO:0000256" key="11">
    <source>
        <dbReference type="ARBA" id="ARBA00022842"/>
    </source>
</evidence>
<evidence type="ECO:0000256" key="8">
    <source>
        <dbReference type="ARBA" id="ARBA00022741"/>
    </source>
</evidence>
<dbReference type="InterPro" id="IPR012309">
    <property type="entry name" value="DNA_ligase_ATP-dep_C"/>
</dbReference>
<keyword evidence="9 15" id="KW-0227">DNA damage</keyword>
<name>A0A1I4S1D7_9EURY</name>
<organism evidence="18 19">
    <name type="scientific">Methanolobus profundi</name>
    <dbReference type="NCBI Taxonomy" id="487685"/>
    <lineage>
        <taxon>Archaea</taxon>
        <taxon>Methanobacteriati</taxon>
        <taxon>Methanobacteriota</taxon>
        <taxon>Stenosarchaea group</taxon>
        <taxon>Methanomicrobia</taxon>
        <taxon>Methanosarcinales</taxon>
        <taxon>Methanosarcinaceae</taxon>
        <taxon>Methanolobus</taxon>
    </lineage>
</organism>
<dbReference type="GO" id="GO:0006273">
    <property type="term" value="P:lagging strand elongation"/>
    <property type="evidence" value="ECO:0007669"/>
    <property type="project" value="TreeGrafter"/>
</dbReference>
<evidence type="ECO:0000256" key="4">
    <source>
        <dbReference type="ARBA" id="ARBA00022598"/>
    </source>
</evidence>
<evidence type="ECO:0000256" key="14">
    <source>
        <dbReference type="ARBA" id="ARBA00023306"/>
    </source>
</evidence>
<dbReference type="PROSITE" id="PS50160">
    <property type="entry name" value="DNA_LIGASE_A3"/>
    <property type="match status" value="1"/>
</dbReference>
<dbReference type="GO" id="GO:0006281">
    <property type="term" value="P:DNA repair"/>
    <property type="evidence" value="ECO:0007669"/>
    <property type="project" value="UniProtKB-UniRule"/>
</dbReference>
<dbReference type="GO" id="GO:0046872">
    <property type="term" value="F:metal ion binding"/>
    <property type="evidence" value="ECO:0007669"/>
    <property type="project" value="UniProtKB-KW"/>
</dbReference>
<feature type="binding site" evidence="15">
    <location>
        <position position="276"/>
    </location>
    <ligand>
        <name>ATP</name>
        <dbReference type="ChEBI" id="CHEBI:30616"/>
    </ligand>
</feature>
<dbReference type="SUPFAM" id="SSF50249">
    <property type="entry name" value="Nucleic acid-binding proteins"/>
    <property type="match status" value="1"/>
</dbReference>
<dbReference type="RefSeq" id="WP_091936002.1">
    <property type="nucleotide sequence ID" value="NZ_FOUJ01000003.1"/>
</dbReference>
<dbReference type="GO" id="GO:0071897">
    <property type="term" value="P:DNA biosynthetic process"/>
    <property type="evidence" value="ECO:0007669"/>
    <property type="project" value="InterPro"/>
</dbReference>
<protein>
    <recommendedName>
        <fullName evidence="3 15">DNA ligase</fullName>
        <ecNumber evidence="15">6.5.1.1</ecNumber>
    </recommendedName>
    <alternativeName>
        <fullName evidence="15">Polydeoxyribonucleotide synthase [ATP]</fullName>
    </alternativeName>
</protein>
<evidence type="ECO:0000256" key="5">
    <source>
        <dbReference type="ARBA" id="ARBA00022618"/>
    </source>
</evidence>
<dbReference type="Gene3D" id="3.30.470.30">
    <property type="entry name" value="DNA ligase/mRNA capping enzyme"/>
    <property type="match status" value="1"/>
</dbReference>
<gene>
    <name evidence="15" type="primary">lig</name>
    <name evidence="18" type="ORF">SAMN04488696_1699</name>
</gene>
<dbReference type="GO" id="GO:0003677">
    <property type="term" value="F:DNA binding"/>
    <property type="evidence" value="ECO:0007669"/>
    <property type="project" value="InterPro"/>
</dbReference>
<feature type="binding site" evidence="15">
    <location>
        <position position="421"/>
    </location>
    <ligand>
        <name>ATP</name>
        <dbReference type="ChEBI" id="CHEBI:30616"/>
    </ligand>
</feature>
<comment type="similarity">
    <text evidence="2 15 16">Belongs to the ATP-dependent DNA ligase family.</text>
</comment>
<feature type="domain" description="ATP-dependent DNA ligase family profile" evidence="17">
    <location>
        <begin position="334"/>
        <end position="462"/>
    </location>
</feature>
<reference evidence="19" key="1">
    <citation type="submission" date="2016-10" db="EMBL/GenBank/DDBJ databases">
        <authorList>
            <person name="Varghese N."/>
            <person name="Submissions S."/>
        </authorList>
    </citation>
    <scope>NUCLEOTIDE SEQUENCE [LARGE SCALE GENOMIC DNA]</scope>
    <source>
        <strain evidence="19">Mob M</strain>
    </source>
</reference>
<keyword evidence="11 15" id="KW-0460">Magnesium</keyword>
<dbReference type="GO" id="GO:0003910">
    <property type="term" value="F:DNA ligase (ATP) activity"/>
    <property type="evidence" value="ECO:0007669"/>
    <property type="project" value="UniProtKB-UniRule"/>
</dbReference>
<comment type="function">
    <text evidence="15">DNA ligase that seals nicks in double-stranded DNA during DNA replication, DNA recombination and DNA repair.</text>
</comment>
<dbReference type="OrthoDB" id="31274at2157"/>
<dbReference type="PROSITE" id="PS00697">
    <property type="entry name" value="DNA_LIGASE_A1"/>
    <property type="match status" value="1"/>
</dbReference>
<evidence type="ECO:0000256" key="15">
    <source>
        <dbReference type="HAMAP-Rule" id="MF_00407"/>
    </source>
</evidence>
<dbReference type="NCBIfam" id="TIGR00574">
    <property type="entry name" value="dnl1"/>
    <property type="match status" value="1"/>
</dbReference>
<dbReference type="EC" id="6.5.1.1" evidence="15"/>
<dbReference type="InterPro" id="IPR012310">
    <property type="entry name" value="DNA_ligase_ATP-dep_cent"/>
</dbReference>
<keyword evidence="6 15" id="KW-0235">DNA replication</keyword>
<evidence type="ECO:0000256" key="3">
    <source>
        <dbReference type="ARBA" id="ARBA00013308"/>
    </source>
</evidence>
<keyword evidence="10 15" id="KW-0067">ATP-binding</keyword>
<dbReference type="CDD" id="cd07901">
    <property type="entry name" value="Adenylation_DNA_ligase_Arch_LigB"/>
    <property type="match status" value="1"/>
</dbReference>
<dbReference type="SUPFAM" id="SSF117018">
    <property type="entry name" value="ATP-dependent DNA ligase DNA-binding domain"/>
    <property type="match status" value="1"/>
</dbReference>
<dbReference type="InterPro" id="IPR036599">
    <property type="entry name" value="DNA_ligase_N_sf"/>
</dbReference>
<dbReference type="Gene3D" id="1.10.3260.10">
    <property type="entry name" value="DNA ligase, ATP-dependent, N-terminal domain"/>
    <property type="match status" value="1"/>
</dbReference>
<keyword evidence="12 15" id="KW-0233">DNA recombination</keyword>
<dbReference type="AlphaFoldDB" id="A0A1I4S1D7"/>
<dbReference type="GO" id="GO:0006310">
    <property type="term" value="P:DNA recombination"/>
    <property type="evidence" value="ECO:0007669"/>
    <property type="project" value="UniProtKB-UniRule"/>
</dbReference>
<evidence type="ECO:0000256" key="7">
    <source>
        <dbReference type="ARBA" id="ARBA00022723"/>
    </source>
</evidence>
<dbReference type="Gene3D" id="2.40.50.140">
    <property type="entry name" value="Nucleic acid-binding proteins"/>
    <property type="match status" value="1"/>
</dbReference>
<evidence type="ECO:0000313" key="19">
    <source>
        <dbReference type="Proteomes" id="UP000198535"/>
    </source>
</evidence>
<evidence type="ECO:0000259" key="17">
    <source>
        <dbReference type="PROSITE" id="PS50160"/>
    </source>
</evidence>
<dbReference type="CDD" id="cd07972">
    <property type="entry name" value="OBF_DNA_ligase_Arch_LigB"/>
    <property type="match status" value="1"/>
</dbReference>
<dbReference type="Proteomes" id="UP000198535">
    <property type="component" value="Unassembled WGS sequence"/>
</dbReference>
<feature type="binding site" evidence="15">
    <location>
        <position position="346"/>
    </location>
    <ligand>
        <name>ATP</name>
        <dbReference type="ChEBI" id="CHEBI:30616"/>
    </ligand>
</feature>
<keyword evidence="14 15" id="KW-0131">Cell cycle</keyword>
<evidence type="ECO:0000256" key="16">
    <source>
        <dbReference type="RuleBase" id="RU004196"/>
    </source>
</evidence>
<keyword evidence="4 15" id="KW-0436">Ligase</keyword>
<evidence type="ECO:0000256" key="9">
    <source>
        <dbReference type="ARBA" id="ARBA00022763"/>
    </source>
</evidence>
<dbReference type="InterPro" id="IPR016059">
    <property type="entry name" value="DNA_ligase_ATP-dep_CS"/>
</dbReference>
<proteinExistence type="inferred from homology"/>
<dbReference type="Pfam" id="PF04675">
    <property type="entry name" value="DNA_ligase_A_N"/>
    <property type="match status" value="1"/>
</dbReference>
<feature type="binding site" evidence="15">
    <location>
        <position position="261"/>
    </location>
    <ligand>
        <name>ATP</name>
        <dbReference type="ChEBI" id="CHEBI:30616"/>
    </ligand>
</feature>
<evidence type="ECO:0000313" key="18">
    <source>
        <dbReference type="EMBL" id="SFM58043.1"/>
    </source>
</evidence>
<dbReference type="FunFam" id="2.40.50.140:FF:000163">
    <property type="entry name" value="Probable DNA ligase"/>
    <property type="match status" value="1"/>
</dbReference>
<comment type="catalytic activity">
    <reaction evidence="15">
        <text>ATP + (deoxyribonucleotide)n-3'-hydroxyl + 5'-phospho-(deoxyribonucleotide)m = (deoxyribonucleotide)n+m + AMP + diphosphate.</text>
        <dbReference type="EC" id="6.5.1.1"/>
    </reaction>
</comment>
<keyword evidence="19" id="KW-1185">Reference proteome</keyword>
<evidence type="ECO:0000256" key="13">
    <source>
        <dbReference type="ARBA" id="ARBA00023204"/>
    </source>
</evidence>
<dbReference type="InterPro" id="IPR012308">
    <property type="entry name" value="DNA_ligase_ATP-dep_N"/>
</dbReference>